<keyword evidence="5" id="KW-1185">Reference proteome</keyword>
<sequence>MKKLIAVLALGASIATVAAPETMMVQASTINDTAKQNSFGGVTYAEQVLAQEGIKYNDFSAANPINYRNGKPEGVVIHETATPNATARNECIYFNREWMNIYSYVHAFVDKTGVIQMTSPDYGVWGAGPVANNRFVQVELCEENNLADFAKGVNNDAIYVAQILHKYKLEPDNAVHDGKGTIWSHHAVSTFLGGTDHTDPDGYFAKWGYSMDDFFDLVKYYYDQGTPADNAPEGNNDTVTSPAPAAPAKKPAVLPKPVTTKVLIHNALVYDENGVATDLPTKKAGTKLTIYGNQIIKKRKYLQIGVNQFVVASNVEGKLRPLSHNAYIYDGKGKRVGTNKLYRGNYVRTYGGRVKIKGRKYYPIDVNQFVKVGNFK</sequence>
<dbReference type="PATRIC" id="fig|1218506.3.peg.1717"/>
<evidence type="ECO:0000256" key="2">
    <source>
        <dbReference type="SAM" id="SignalP"/>
    </source>
</evidence>
<feature type="signal peptide" evidence="2">
    <location>
        <begin position="1"/>
        <end position="18"/>
    </location>
</feature>
<dbReference type="Proteomes" id="UP000033612">
    <property type="component" value="Unassembled WGS sequence"/>
</dbReference>
<evidence type="ECO:0000259" key="3">
    <source>
        <dbReference type="SMART" id="SM00644"/>
    </source>
</evidence>
<evidence type="ECO:0000313" key="5">
    <source>
        <dbReference type="Proteomes" id="UP000033612"/>
    </source>
</evidence>
<evidence type="ECO:0000256" key="1">
    <source>
        <dbReference type="SAM" id="MobiDB-lite"/>
    </source>
</evidence>
<proteinExistence type="predicted"/>
<evidence type="ECO:0000313" key="4">
    <source>
        <dbReference type="EMBL" id="KJY56176.1"/>
    </source>
</evidence>
<reference evidence="4 5" key="1">
    <citation type="submission" date="2015-01" db="EMBL/GenBank/DDBJ databases">
        <title>Comparative genomics of the lactic acid bacteria isolated from the honey bee gut.</title>
        <authorList>
            <person name="Ellegaard K.M."/>
            <person name="Tamarit D."/>
            <person name="Javelind E."/>
            <person name="Olofsson T."/>
            <person name="Andersson S.G."/>
            <person name="Vasquez A."/>
        </authorList>
    </citation>
    <scope>NUCLEOTIDE SEQUENCE [LARGE SCALE GENOMIC DNA]</scope>
    <source>
        <strain evidence="4 5">Hma2</strain>
    </source>
</reference>
<dbReference type="HOGENOM" id="CLU_762445_0_0_9"/>
<accession>A0A0F4LF39</accession>
<dbReference type="SUPFAM" id="SSF55846">
    <property type="entry name" value="N-acetylmuramoyl-L-alanine amidase-like"/>
    <property type="match status" value="1"/>
</dbReference>
<dbReference type="OrthoDB" id="9816557at2"/>
<dbReference type="EMBL" id="JXLH01000022">
    <property type="protein sequence ID" value="KJY56176.1"/>
    <property type="molecule type" value="Genomic_DNA"/>
</dbReference>
<dbReference type="InterPro" id="IPR036505">
    <property type="entry name" value="Amidase/PGRP_sf"/>
</dbReference>
<feature type="compositionally biased region" description="Low complexity" evidence="1">
    <location>
        <begin position="238"/>
        <end position="250"/>
    </location>
</feature>
<dbReference type="SMART" id="SM00644">
    <property type="entry name" value="Ami_2"/>
    <property type="match status" value="1"/>
</dbReference>
<dbReference type="STRING" id="1218506.JF75_16370"/>
<dbReference type="GO" id="GO:0008745">
    <property type="term" value="F:N-acetylmuramoyl-L-alanine amidase activity"/>
    <property type="evidence" value="ECO:0007669"/>
    <property type="project" value="InterPro"/>
</dbReference>
<dbReference type="GO" id="GO:0009253">
    <property type="term" value="P:peptidoglycan catabolic process"/>
    <property type="evidence" value="ECO:0007669"/>
    <property type="project" value="InterPro"/>
</dbReference>
<dbReference type="RefSeq" id="WP_046332612.1">
    <property type="nucleotide sequence ID" value="NZ_JBHTBO010000005.1"/>
</dbReference>
<dbReference type="InterPro" id="IPR002502">
    <property type="entry name" value="Amidase_domain"/>
</dbReference>
<dbReference type="CDD" id="cd06583">
    <property type="entry name" value="PGRP"/>
    <property type="match status" value="1"/>
</dbReference>
<dbReference type="Gene3D" id="3.40.80.10">
    <property type="entry name" value="Peptidoglycan recognition protein-like"/>
    <property type="match status" value="1"/>
</dbReference>
<name>A0A0F4LF39_9LACO</name>
<dbReference type="AlphaFoldDB" id="A0A0F4LF39"/>
<feature type="domain" description="N-acetylmuramoyl-L-alanine amidase" evidence="3">
    <location>
        <begin position="60"/>
        <end position="201"/>
    </location>
</feature>
<comment type="caution">
    <text evidence="4">The sequence shown here is derived from an EMBL/GenBank/DDBJ whole genome shotgun (WGS) entry which is preliminary data.</text>
</comment>
<dbReference type="Pfam" id="PF01510">
    <property type="entry name" value="Amidase_2"/>
    <property type="match status" value="1"/>
</dbReference>
<dbReference type="InterPro" id="IPR024968">
    <property type="entry name" value="SlpA_C_lactobacillus"/>
</dbReference>
<keyword evidence="2" id="KW-0732">Signal</keyword>
<dbReference type="Pfam" id="PF03217">
    <property type="entry name" value="SlpA"/>
    <property type="match status" value="1"/>
</dbReference>
<organism evidence="4 5">
    <name type="scientific">Lactobacillus kimbladii</name>
    <dbReference type="NCBI Taxonomy" id="1218506"/>
    <lineage>
        <taxon>Bacteria</taxon>
        <taxon>Bacillati</taxon>
        <taxon>Bacillota</taxon>
        <taxon>Bacilli</taxon>
        <taxon>Lactobacillales</taxon>
        <taxon>Lactobacillaceae</taxon>
        <taxon>Lactobacillus</taxon>
    </lineage>
</organism>
<feature type="region of interest" description="Disordered" evidence="1">
    <location>
        <begin position="228"/>
        <end position="250"/>
    </location>
</feature>
<gene>
    <name evidence="4" type="ORF">JF75_16370</name>
</gene>
<protein>
    <submittedName>
        <fullName evidence="4">LytB</fullName>
    </submittedName>
</protein>
<feature type="chain" id="PRO_5039111153" evidence="2">
    <location>
        <begin position="19"/>
        <end position="376"/>
    </location>
</feature>